<dbReference type="OrthoDB" id="5508739at2"/>
<evidence type="ECO:0000313" key="3">
    <source>
        <dbReference type="Proteomes" id="UP000268313"/>
    </source>
</evidence>
<keyword evidence="1" id="KW-0732">Signal</keyword>
<proteinExistence type="predicted"/>
<dbReference type="Proteomes" id="UP000268313">
    <property type="component" value="Unassembled WGS sequence"/>
</dbReference>
<evidence type="ECO:0000256" key="1">
    <source>
        <dbReference type="SAM" id="SignalP"/>
    </source>
</evidence>
<protein>
    <recommendedName>
        <fullName evidence="4">Lipoprotein</fullName>
    </recommendedName>
</protein>
<evidence type="ECO:0000313" key="2">
    <source>
        <dbReference type="EMBL" id="RKH05253.1"/>
    </source>
</evidence>
<feature type="signal peptide" evidence="1">
    <location>
        <begin position="1"/>
        <end position="21"/>
    </location>
</feature>
<name>A0A3A8KAS5_9BACT</name>
<comment type="caution">
    <text evidence="2">The sequence shown here is derived from an EMBL/GenBank/DDBJ whole genome shotgun (WGS) entry which is preliminary data.</text>
</comment>
<evidence type="ECO:0008006" key="4">
    <source>
        <dbReference type="Google" id="ProtNLM"/>
    </source>
</evidence>
<dbReference type="RefSeq" id="WP_120601974.1">
    <property type="nucleotide sequence ID" value="NZ_JABFJX010000105.1"/>
</dbReference>
<reference evidence="3" key="1">
    <citation type="submission" date="2018-09" db="EMBL/GenBank/DDBJ databases">
        <authorList>
            <person name="Livingstone P.G."/>
            <person name="Whitworth D.E."/>
        </authorList>
    </citation>
    <scope>NUCLEOTIDE SEQUENCE [LARGE SCALE GENOMIC DNA]</scope>
    <source>
        <strain evidence="3">CA043D</strain>
    </source>
</reference>
<sequence>MKKHWLMGVSCLALVACSSGEGNVTFTTYGEDFIEKQIPASAFEDGWSVKYDKFLVKLGEVKVANHEGETAAEQSPAKVYDVHRPGPVDVATFNDLASAEWDEVSYAIAPVTDATAGNADAEDVTRMNTEGWSVYVEGTATKGTVTKRFRWGFPTNTVYEHCENEDIGNGVTVPKGGTETVQLTIHGDHLFFDDLQSADAKMRFDAIAAADSTGIVGPDGDITLDELGLVDLTSLPSNQYGTGGAGSVRTLRDFVTALVRTVGHYRGEGECSPRVR</sequence>
<dbReference type="AlphaFoldDB" id="A0A3A8KAS5"/>
<organism evidence="2 3">
    <name type="scientific">Corallococcus carmarthensis</name>
    <dbReference type="NCBI Taxonomy" id="2316728"/>
    <lineage>
        <taxon>Bacteria</taxon>
        <taxon>Pseudomonadati</taxon>
        <taxon>Myxococcota</taxon>
        <taxon>Myxococcia</taxon>
        <taxon>Myxococcales</taxon>
        <taxon>Cystobacterineae</taxon>
        <taxon>Myxococcaceae</taxon>
        <taxon>Corallococcus</taxon>
    </lineage>
</organism>
<dbReference type="EMBL" id="RAWE01000020">
    <property type="protein sequence ID" value="RKH05253.1"/>
    <property type="molecule type" value="Genomic_DNA"/>
</dbReference>
<accession>A0A3A8KAS5</accession>
<gene>
    <name evidence="2" type="ORF">D7X32_08330</name>
</gene>
<dbReference type="PROSITE" id="PS51257">
    <property type="entry name" value="PROKAR_LIPOPROTEIN"/>
    <property type="match status" value="1"/>
</dbReference>
<feature type="chain" id="PRO_5017308013" description="Lipoprotein" evidence="1">
    <location>
        <begin position="22"/>
        <end position="276"/>
    </location>
</feature>
<keyword evidence="3" id="KW-1185">Reference proteome</keyword>